<dbReference type="EMBL" id="UINC01053900">
    <property type="protein sequence ID" value="SVB70979.1"/>
    <property type="molecule type" value="Genomic_DNA"/>
</dbReference>
<keyword evidence="2" id="KW-0808">Transferase</keyword>
<dbReference type="GO" id="GO:0032259">
    <property type="term" value="P:methylation"/>
    <property type="evidence" value="ECO:0007669"/>
    <property type="project" value="UniProtKB-KW"/>
</dbReference>
<dbReference type="Pfam" id="PF00145">
    <property type="entry name" value="DNA_methylase"/>
    <property type="match status" value="1"/>
</dbReference>
<reference evidence="3" key="1">
    <citation type="submission" date="2018-05" db="EMBL/GenBank/DDBJ databases">
        <authorList>
            <person name="Lanie J.A."/>
            <person name="Ng W.-L."/>
            <person name="Kazmierczak K.M."/>
            <person name="Andrzejewski T.M."/>
            <person name="Davidsen T.M."/>
            <person name="Wayne K.J."/>
            <person name="Tettelin H."/>
            <person name="Glass J.I."/>
            <person name="Rusch D."/>
            <person name="Podicherti R."/>
            <person name="Tsui H.-C.T."/>
            <person name="Winkler M.E."/>
        </authorList>
    </citation>
    <scope>NUCLEOTIDE SEQUENCE</scope>
</reference>
<dbReference type="SUPFAM" id="SSF53335">
    <property type="entry name" value="S-adenosyl-L-methionine-dependent methyltransferases"/>
    <property type="match status" value="1"/>
</dbReference>
<evidence type="ECO:0000256" key="1">
    <source>
        <dbReference type="ARBA" id="ARBA00022603"/>
    </source>
</evidence>
<dbReference type="InterPro" id="IPR001525">
    <property type="entry name" value="C5_MeTfrase"/>
</dbReference>
<sequence length="82" mass="9256">MIQKKKKLKIIDLFAGVGGLSHGFYKKDPFEIAATNEILPDMAIAYSLNHPDIKMYNCDIKELSPSQLYQDLNLQEGDIDVV</sequence>
<dbReference type="GO" id="GO:0008168">
    <property type="term" value="F:methyltransferase activity"/>
    <property type="evidence" value="ECO:0007669"/>
    <property type="project" value="UniProtKB-KW"/>
</dbReference>
<dbReference type="Gene3D" id="3.40.50.150">
    <property type="entry name" value="Vaccinia Virus protein VP39"/>
    <property type="match status" value="1"/>
</dbReference>
<evidence type="ECO:0000313" key="3">
    <source>
        <dbReference type="EMBL" id="SVB70979.1"/>
    </source>
</evidence>
<accession>A0A382G7V1</accession>
<proteinExistence type="predicted"/>
<organism evidence="3">
    <name type="scientific">marine metagenome</name>
    <dbReference type="NCBI Taxonomy" id="408172"/>
    <lineage>
        <taxon>unclassified sequences</taxon>
        <taxon>metagenomes</taxon>
        <taxon>ecological metagenomes</taxon>
    </lineage>
</organism>
<dbReference type="InterPro" id="IPR029063">
    <property type="entry name" value="SAM-dependent_MTases_sf"/>
</dbReference>
<evidence type="ECO:0000256" key="2">
    <source>
        <dbReference type="ARBA" id="ARBA00022679"/>
    </source>
</evidence>
<name>A0A382G7V1_9ZZZZ</name>
<dbReference type="AlphaFoldDB" id="A0A382G7V1"/>
<keyword evidence="1" id="KW-0489">Methyltransferase</keyword>
<protein>
    <recommendedName>
        <fullName evidence="4">DNA (cytosine-5-)-methyltransferase</fullName>
    </recommendedName>
</protein>
<evidence type="ECO:0008006" key="4">
    <source>
        <dbReference type="Google" id="ProtNLM"/>
    </source>
</evidence>
<gene>
    <name evidence="3" type="ORF">METZ01_LOCUS223833</name>
</gene>
<feature type="non-terminal residue" evidence="3">
    <location>
        <position position="82"/>
    </location>
</feature>